<dbReference type="PANTHER" id="PTHR45913:SF21">
    <property type="entry name" value="DUF4371 DOMAIN-CONTAINING PROTEIN"/>
    <property type="match status" value="1"/>
</dbReference>
<dbReference type="EMBL" id="JAAWVQ010068392">
    <property type="protein sequence ID" value="MBN3277258.1"/>
    <property type="molecule type" value="Genomic_DNA"/>
</dbReference>
<keyword evidence="2" id="KW-1185">Reference proteome</keyword>
<reference evidence="1" key="1">
    <citation type="journal article" date="2021" name="Cell">
        <title>Tracing the genetic footprints of vertebrate landing in non-teleost ray-finned fishes.</title>
        <authorList>
            <person name="Bi X."/>
            <person name="Wang K."/>
            <person name="Yang L."/>
            <person name="Pan H."/>
            <person name="Jiang H."/>
            <person name="Wei Q."/>
            <person name="Fang M."/>
            <person name="Yu H."/>
            <person name="Zhu C."/>
            <person name="Cai Y."/>
            <person name="He Y."/>
            <person name="Gan X."/>
            <person name="Zeng H."/>
            <person name="Yu D."/>
            <person name="Zhu Y."/>
            <person name="Jiang H."/>
            <person name="Qiu Q."/>
            <person name="Yang H."/>
            <person name="Zhang Y.E."/>
            <person name="Wang W."/>
            <person name="Zhu M."/>
            <person name="He S."/>
            <person name="Zhang G."/>
        </authorList>
    </citation>
    <scope>NUCLEOTIDE SEQUENCE</scope>
    <source>
        <strain evidence="1">Pddl_001</strain>
    </source>
</reference>
<feature type="non-terminal residue" evidence="1">
    <location>
        <position position="319"/>
    </location>
</feature>
<dbReference type="PANTHER" id="PTHR45913">
    <property type="entry name" value="EPM2A-INTERACTING PROTEIN 1"/>
    <property type="match status" value="1"/>
</dbReference>
<dbReference type="Proteomes" id="UP001166093">
    <property type="component" value="Unassembled WGS sequence"/>
</dbReference>
<name>A0ABS2XT97_POLSP</name>
<sequence length="319" mass="36468">MIKEAFLEAAESLFDDFKNKLEIISDITDVQLSRNTVMRLCKVMGEDLTTNSTQLTIYKLVSITTDGAPVMTGCINGFIALCKSDDDFPEFVWSQLEESEAEHTDLLLHTDVRWLSRGKFLQRFGDLLFEIKEFLPSKDAEYKQFEDKVWLLDLAFLTNVTVRLNELNLALQGKDKNIVQMISSVTAFKQKLKLLSSQLQRHKLRNFKNMMSELKSQGKAPAHDSGRYIEQVYKIITEFDRRFQDFAVLEPVATFLCFSFGVEVDVDEIATKIASLFHMETSAVESEILTLQSDLQIEGIGGRLLEPYRGGKISKYEKN</sequence>
<feature type="non-terminal residue" evidence="1">
    <location>
        <position position="1"/>
    </location>
</feature>
<gene>
    <name evidence="1" type="ORF">GTO93_0001775</name>
</gene>
<evidence type="ECO:0000313" key="2">
    <source>
        <dbReference type="Proteomes" id="UP001166093"/>
    </source>
</evidence>
<comment type="caution">
    <text evidence="1">The sequence shown here is derived from an EMBL/GenBank/DDBJ whole genome shotgun (WGS) entry which is preliminary data.</text>
</comment>
<accession>A0ABS2XT97</accession>
<evidence type="ECO:0000313" key="1">
    <source>
        <dbReference type="EMBL" id="MBN3277258.1"/>
    </source>
</evidence>
<proteinExistence type="predicted"/>
<protein>
    <submittedName>
        <fullName evidence="1">GT2D2 protein</fullName>
    </submittedName>
</protein>
<organism evidence="1 2">
    <name type="scientific">Polyodon spathula</name>
    <name type="common">North American paddlefish</name>
    <name type="synonym">Squalus spathula</name>
    <dbReference type="NCBI Taxonomy" id="7913"/>
    <lineage>
        <taxon>Eukaryota</taxon>
        <taxon>Metazoa</taxon>
        <taxon>Chordata</taxon>
        <taxon>Craniata</taxon>
        <taxon>Vertebrata</taxon>
        <taxon>Euteleostomi</taxon>
        <taxon>Actinopterygii</taxon>
        <taxon>Chondrostei</taxon>
        <taxon>Acipenseriformes</taxon>
        <taxon>Polyodontidae</taxon>
        <taxon>Polyodon</taxon>
    </lineage>
</organism>